<comment type="subcellular location">
    <subcellularLocation>
        <location evidence="2">Cell inner membrane</location>
        <topology evidence="2">Multi-pass membrane protein</topology>
    </subcellularLocation>
</comment>
<keyword evidence="10 11" id="KW-0472">Membrane</keyword>
<comment type="caution">
    <text evidence="13">The sequence shown here is derived from an EMBL/GenBank/DDBJ whole genome shotgun (WGS) entry which is preliminary data.</text>
</comment>
<keyword evidence="6" id="KW-0997">Cell inner membrane</keyword>
<dbReference type="Gene3D" id="1.20.1250.20">
    <property type="entry name" value="MFS general substrate transporter like domains"/>
    <property type="match status" value="2"/>
</dbReference>
<feature type="transmembrane region" description="Helical" evidence="11">
    <location>
        <begin position="312"/>
        <end position="330"/>
    </location>
</feature>
<comment type="function">
    <text evidence="1">Intake of glucose and galactose.</text>
</comment>
<dbReference type="InterPro" id="IPR020846">
    <property type="entry name" value="MFS_dom"/>
</dbReference>
<feature type="domain" description="Major facilitator superfamily (MFS) profile" evidence="12">
    <location>
        <begin position="26"/>
        <end position="430"/>
    </location>
</feature>
<dbReference type="InterPro" id="IPR050375">
    <property type="entry name" value="MFS_TsgA-like"/>
</dbReference>
<dbReference type="PANTHER" id="PTHR43702:SF3">
    <property type="entry name" value="PROTEIN TSGA"/>
    <property type="match status" value="1"/>
</dbReference>
<dbReference type="InterPro" id="IPR036259">
    <property type="entry name" value="MFS_trans_sf"/>
</dbReference>
<feature type="transmembrane region" description="Helical" evidence="11">
    <location>
        <begin position="92"/>
        <end position="110"/>
    </location>
</feature>
<feature type="transmembrane region" description="Helical" evidence="11">
    <location>
        <begin position="63"/>
        <end position="85"/>
    </location>
</feature>
<feature type="transmembrane region" description="Helical" evidence="11">
    <location>
        <begin position="336"/>
        <end position="358"/>
    </location>
</feature>
<evidence type="ECO:0000313" key="14">
    <source>
        <dbReference type="Proteomes" id="UP000626370"/>
    </source>
</evidence>
<feature type="transmembrane region" description="Helical" evidence="11">
    <location>
        <begin position="25"/>
        <end position="51"/>
    </location>
</feature>
<dbReference type="InterPro" id="IPR011701">
    <property type="entry name" value="MFS"/>
</dbReference>
<dbReference type="InterPro" id="IPR005964">
    <property type="entry name" value="Glc/Gal_transptr_bac"/>
</dbReference>
<dbReference type="EMBL" id="BNAH01000001">
    <property type="protein sequence ID" value="GHE76818.1"/>
    <property type="molecule type" value="Genomic_DNA"/>
</dbReference>
<feature type="transmembrane region" description="Helical" evidence="11">
    <location>
        <begin position="395"/>
        <end position="414"/>
    </location>
</feature>
<feature type="transmembrane region" description="Helical" evidence="11">
    <location>
        <begin position="286"/>
        <end position="305"/>
    </location>
</feature>
<keyword evidence="9 11" id="KW-1133">Transmembrane helix</keyword>
<keyword evidence="5" id="KW-1003">Cell membrane</keyword>
<evidence type="ECO:0000256" key="4">
    <source>
        <dbReference type="ARBA" id="ARBA00022448"/>
    </source>
</evidence>
<keyword evidence="4" id="KW-0813">Transport</keyword>
<gene>
    <name evidence="13" type="primary">gluP</name>
    <name evidence="13" type="ORF">GCM10011501_00180</name>
</gene>
<dbReference type="CDD" id="cd17394">
    <property type="entry name" value="MFS_FucP_like"/>
    <property type="match status" value="1"/>
</dbReference>
<evidence type="ECO:0000256" key="1">
    <source>
        <dbReference type="ARBA" id="ARBA00003321"/>
    </source>
</evidence>
<accession>A0ABQ3IAD7</accession>
<dbReference type="PANTHER" id="PTHR43702">
    <property type="entry name" value="L-FUCOSE-PROTON SYMPORTER"/>
    <property type="match status" value="1"/>
</dbReference>
<feature type="transmembrane region" description="Helical" evidence="11">
    <location>
        <begin position="370"/>
        <end position="389"/>
    </location>
</feature>
<evidence type="ECO:0000256" key="9">
    <source>
        <dbReference type="ARBA" id="ARBA00022989"/>
    </source>
</evidence>
<feature type="transmembrane region" description="Helical" evidence="11">
    <location>
        <begin position="203"/>
        <end position="223"/>
    </location>
</feature>
<keyword evidence="8 11" id="KW-0812">Transmembrane</keyword>
<protein>
    <submittedName>
        <fullName evidence="13">Glucose/galactose MFS transporter</fullName>
    </submittedName>
</protein>
<evidence type="ECO:0000256" key="11">
    <source>
        <dbReference type="SAM" id="Phobius"/>
    </source>
</evidence>
<proteinExistence type="inferred from homology"/>
<feature type="transmembrane region" description="Helical" evidence="11">
    <location>
        <begin position="158"/>
        <end position="177"/>
    </location>
</feature>
<feature type="transmembrane region" description="Helical" evidence="11">
    <location>
        <begin position="244"/>
        <end position="266"/>
    </location>
</feature>
<reference evidence="14" key="1">
    <citation type="journal article" date="2019" name="Int. J. Syst. Evol. Microbiol.">
        <title>The Global Catalogue of Microorganisms (GCM) 10K type strain sequencing project: providing services to taxonomists for standard genome sequencing and annotation.</title>
        <authorList>
            <consortium name="The Broad Institute Genomics Platform"/>
            <consortium name="The Broad Institute Genome Sequencing Center for Infectious Disease"/>
            <person name="Wu L."/>
            <person name="Ma J."/>
        </authorList>
    </citation>
    <scope>NUCLEOTIDE SEQUENCE [LARGE SCALE GENOMIC DNA]</scope>
    <source>
        <strain evidence="14">CGMCC 1.15922</strain>
    </source>
</reference>
<feature type="transmembrane region" description="Helical" evidence="11">
    <location>
        <begin position="116"/>
        <end position="137"/>
    </location>
</feature>
<name>A0ABQ3IAD7_9GAMM</name>
<evidence type="ECO:0000259" key="12">
    <source>
        <dbReference type="PROSITE" id="PS50850"/>
    </source>
</evidence>
<evidence type="ECO:0000256" key="5">
    <source>
        <dbReference type="ARBA" id="ARBA00022475"/>
    </source>
</evidence>
<sequence length="430" mass="45713">MASMSIINEPQHNAQSTQLASGNRFALVSLTSLFFMWGFITCLNDILIPYLKGTFDLSYTQAMLIQFCFFGAYFIVSLPAGALVGKIGYKKGIVAGLTISSIGCLLFYPAAQLHIYALFLFALFVLASGITLLQVSANPYVSVLGPSKTASSRLTMTQAFNSLGTTVAPFFGAWLIFSGMDSGVEGTSAQAEVIGASAVQMPYFLIAFTLLVLAVIFSFLKLPDLGKSDDSQTTPKKSWQYRHLKLGAIGIFLYVGAEVAIGSFLINFLNDPNIAGLSESEAAKFIAYYWGGAMVGRFIGALVMQKVSAGKVLGFNACIAMLLIVIAVMFDGALAMWSILGVGLFNSIMFPTIFSLAINNLGDATSHGSGVLCLAIVGGAIVPLIQGVLADSIGVQLSFILPIVCYLYIGYYGLKGCKPVLNSSPSLKSN</sequence>
<dbReference type="Proteomes" id="UP000626370">
    <property type="component" value="Unassembled WGS sequence"/>
</dbReference>
<evidence type="ECO:0000256" key="10">
    <source>
        <dbReference type="ARBA" id="ARBA00023136"/>
    </source>
</evidence>
<keyword evidence="7" id="KW-0762">Sugar transport</keyword>
<evidence type="ECO:0000256" key="3">
    <source>
        <dbReference type="ARBA" id="ARBA00009120"/>
    </source>
</evidence>
<dbReference type="SUPFAM" id="SSF103473">
    <property type="entry name" value="MFS general substrate transporter"/>
    <property type="match status" value="1"/>
</dbReference>
<evidence type="ECO:0000256" key="2">
    <source>
        <dbReference type="ARBA" id="ARBA00004429"/>
    </source>
</evidence>
<dbReference type="PROSITE" id="PS50850">
    <property type="entry name" value="MFS"/>
    <property type="match status" value="1"/>
</dbReference>
<evidence type="ECO:0000256" key="7">
    <source>
        <dbReference type="ARBA" id="ARBA00022597"/>
    </source>
</evidence>
<keyword evidence="14" id="KW-1185">Reference proteome</keyword>
<evidence type="ECO:0000256" key="8">
    <source>
        <dbReference type="ARBA" id="ARBA00022692"/>
    </source>
</evidence>
<dbReference type="Pfam" id="PF07690">
    <property type="entry name" value="MFS_1"/>
    <property type="match status" value="1"/>
</dbReference>
<evidence type="ECO:0000256" key="6">
    <source>
        <dbReference type="ARBA" id="ARBA00022519"/>
    </source>
</evidence>
<dbReference type="NCBIfam" id="TIGR01272">
    <property type="entry name" value="gluP"/>
    <property type="match status" value="1"/>
</dbReference>
<organism evidence="13 14">
    <name type="scientific">Thalassotalea profundi</name>
    <dbReference type="NCBI Taxonomy" id="2036687"/>
    <lineage>
        <taxon>Bacteria</taxon>
        <taxon>Pseudomonadati</taxon>
        <taxon>Pseudomonadota</taxon>
        <taxon>Gammaproteobacteria</taxon>
        <taxon>Alteromonadales</taxon>
        <taxon>Colwelliaceae</taxon>
        <taxon>Thalassotalea</taxon>
    </lineage>
</organism>
<comment type="similarity">
    <text evidence="3">Belongs to the major facilitator superfamily. FHS transporter (TC 2.A.1.7) family.</text>
</comment>
<evidence type="ECO:0000313" key="13">
    <source>
        <dbReference type="EMBL" id="GHE76818.1"/>
    </source>
</evidence>